<reference evidence="1" key="1">
    <citation type="journal article" date="2020" name="mSystems">
        <title>Genome- and Community-Level Interaction Insights into Carbon Utilization and Element Cycling Functions of Hydrothermarchaeota in Hydrothermal Sediment.</title>
        <authorList>
            <person name="Zhou Z."/>
            <person name="Liu Y."/>
            <person name="Xu W."/>
            <person name="Pan J."/>
            <person name="Luo Z.H."/>
            <person name="Li M."/>
        </authorList>
    </citation>
    <scope>NUCLEOTIDE SEQUENCE [LARGE SCALE GENOMIC DNA]</scope>
    <source>
        <strain evidence="1">SpSt-794</strain>
    </source>
</reference>
<gene>
    <name evidence="1" type="ORF">ENV82_01630</name>
</gene>
<dbReference type="Pfam" id="PF25952">
    <property type="entry name" value="DUF7990"/>
    <property type="match status" value="1"/>
</dbReference>
<dbReference type="InterPro" id="IPR058303">
    <property type="entry name" value="DUF7990"/>
</dbReference>
<protein>
    <submittedName>
        <fullName evidence="1">Uncharacterized protein</fullName>
    </submittedName>
</protein>
<dbReference type="AlphaFoldDB" id="A0A7C4TX67"/>
<evidence type="ECO:0000313" key="1">
    <source>
        <dbReference type="EMBL" id="HGW60130.1"/>
    </source>
</evidence>
<sequence>MKNFLEALKRFFKGIDISMRESATSLIEHELAELENAFALLTMSMFSGLPFPSTGIVLRILPYMEREVRVMSKRSADLEDIFAQTLSHFDID</sequence>
<organism evidence="1">
    <name type="scientific">Caldisericum exile</name>
    <dbReference type="NCBI Taxonomy" id="693075"/>
    <lineage>
        <taxon>Bacteria</taxon>
        <taxon>Pseudomonadati</taxon>
        <taxon>Caldisericota/Cryosericota group</taxon>
        <taxon>Caldisericota</taxon>
        <taxon>Caldisericia</taxon>
        <taxon>Caldisericales</taxon>
        <taxon>Caldisericaceae</taxon>
        <taxon>Caldisericum</taxon>
    </lineage>
</organism>
<comment type="caution">
    <text evidence="1">The sequence shown here is derived from an EMBL/GenBank/DDBJ whole genome shotgun (WGS) entry which is preliminary data.</text>
</comment>
<accession>A0A7C4TX67</accession>
<name>A0A7C4TX67_9BACT</name>
<dbReference type="EMBL" id="DTHV01000051">
    <property type="protein sequence ID" value="HGW60130.1"/>
    <property type="molecule type" value="Genomic_DNA"/>
</dbReference>
<proteinExistence type="predicted"/>